<evidence type="ECO:0000256" key="4">
    <source>
        <dbReference type="ARBA" id="ARBA00023136"/>
    </source>
</evidence>
<accession>A0ABR1TLD6</accession>
<comment type="subcellular location">
    <subcellularLocation>
        <location evidence="1">Membrane</location>
        <topology evidence="1">Multi-pass membrane protein</topology>
    </subcellularLocation>
</comment>
<feature type="transmembrane region" description="Helical" evidence="5">
    <location>
        <begin position="236"/>
        <end position="256"/>
    </location>
</feature>
<organism evidence="7 8">
    <name type="scientific">Apiospora saccharicola</name>
    <dbReference type="NCBI Taxonomy" id="335842"/>
    <lineage>
        <taxon>Eukaryota</taxon>
        <taxon>Fungi</taxon>
        <taxon>Dikarya</taxon>
        <taxon>Ascomycota</taxon>
        <taxon>Pezizomycotina</taxon>
        <taxon>Sordariomycetes</taxon>
        <taxon>Xylariomycetidae</taxon>
        <taxon>Amphisphaeriales</taxon>
        <taxon>Apiosporaceae</taxon>
        <taxon>Apiospora</taxon>
    </lineage>
</organism>
<dbReference type="Proteomes" id="UP001446871">
    <property type="component" value="Unassembled WGS sequence"/>
</dbReference>
<dbReference type="PROSITE" id="PS50850">
    <property type="entry name" value="MFS"/>
    <property type="match status" value="1"/>
</dbReference>
<feature type="transmembrane region" description="Helical" evidence="5">
    <location>
        <begin position="479"/>
        <end position="501"/>
    </location>
</feature>
<comment type="caution">
    <text evidence="7">The sequence shown here is derived from an EMBL/GenBank/DDBJ whole genome shotgun (WGS) entry which is preliminary data.</text>
</comment>
<dbReference type="EMBL" id="JAQQWM010000009">
    <property type="protein sequence ID" value="KAK8047470.1"/>
    <property type="molecule type" value="Genomic_DNA"/>
</dbReference>
<keyword evidence="3 5" id="KW-1133">Transmembrane helix</keyword>
<evidence type="ECO:0000256" key="1">
    <source>
        <dbReference type="ARBA" id="ARBA00004141"/>
    </source>
</evidence>
<dbReference type="PANTHER" id="PTHR23501:SF33">
    <property type="entry name" value="MAJOR FACILITATOR SUPERFAMILY (MFS) PROFILE DOMAIN-CONTAINING PROTEIN"/>
    <property type="match status" value="1"/>
</dbReference>
<feature type="domain" description="Major facilitator superfamily (MFS) profile" evidence="6">
    <location>
        <begin position="83"/>
        <end position="612"/>
    </location>
</feature>
<dbReference type="SUPFAM" id="SSF103473">
    <property type="entry name" value="MFS general substrate transporter"/>
    <property type="match status" value="2"/>
</dbReference>
<dbReference type="Gene3D" id="1.20.1250.20">
    <property type="entry name" value="MFS general substrate transporter like domains"/>
    <property type="match status" value="1"/>
</dbReference>
<dbReference type="InterPro" id="IPR020846">
    <property type="entry name" value="MFS_dom"/>
</dbReference>
<evidence type="ECO:0000256" key="2">
    <source>
        <dbReference type="ARBA" id="ARBA00022692"/>
    </source>
</evidence>
<protein>
    <submittedName>
        <fullName evidence="7">MFS general substrate transporter</fullName>
    </submittedName>
</protein>
<feature type="transmembrane region" description="Helical" evidence="5">
    <location>
        <begin position="308"/>
        <end position="330"/>
    </location>
</feature>
<evidence type="ECO:0000313" key="7">
    <source>
        <dbReference type="EMBL" id="KAK8047470.1"/>
    </source>
</evidence>
<sequence>MTVGSLFKPSETTSLLSSENRCRVQPRMVILLGHQLIHKYTPILINDTDAEQALGANKDDGPLKLGGSGPEKWRPSSATVLKIVSVLLVGAFTSNGDSSLVLATHPTIASEFDCLSASSWLFVSFSLAGAATQTLYGKLSDIYGRRRLLIISYVLFAVGCALVGIGNSMGMVILGRVISGCGGSAMNVLGILIITDLVPIREVATWQSGVNLASTTGRSLGGPVGGWLADTVGWRWSFLGQVPLFLIAISLCLAWLPGNDPAVANTAKAAPPKLSNESEDANNTYGQVDDHDADVGEIKSHSNSSSSLARLDIAGASFLALAILTLLLPLDIGGTQVPWTHPLIFALVGATVVLSGLFMATEAWWAVEPIVPVELLKHRDVLLIYFITASQGAAQLGLMFAVPLYFQVTQRVSNAVAGSYLVPAVAGNALGAILAGIVIKRTGRYKPLLVFATLASSASYLLLLLRWHGDTNVWESLYIFPAGLGTGIVQTATFVAVQAAIDPAHKAAAMSGNFLVVTIGGMAGMVAVNAVTVETMTKTLDGLLSAMDIGAIARHQIIEKAASNIDYIDEVGANISSAVVGSYVEGLSASHLVSLVGSLSAVLGALLMREYKM</sequence>
<feature type="transmembrane region" description="Helical" evidence="5">
    <location>
        <begin position="589"/>
        <end position="608"/>
    </location>
</feature>
<keyword evidence="4 5" id="KW-0472">Membrane</keyword>
<feature type="transmembrane region" description="Helical" evidence="5">
    <location>
        <begin position="513"/>
        <end position="533"/>
    </location>
</feature>
<evidence type="ECO:0000256" key="3">
    <source>
        <dbReference type="ARBA" id="ARBA00022989"/>
    </source>
</evidence>
<feature type="transmembrane region" description="Helical" evidence="5">
    <location>
        <begin position="418"/>
        <end position="439"/>
    </location>
</feature>
<dbReference type="InterPro" id="IPR011701">
    <property type="entry name" value="MFS"/>
</dbReference>
<dbReference type="InterPro" id="IPR036259">
    <property type="entry name" value="MFS_trans_sf"/>
</dbReference>
<evidence type="ECO:0000313" key="8">
    <source>
        <dbReference type="Proteomes" id="UP001446871"/>
    </source>
</evidence>
<feature type="transmembrane region" description="Helical" evidence="5">
    <location>
        <begin position="148"/>
        <end position="166"/>
    </location>
</feature>
<gene>
    <name evidence="7" type="ORF">PG996_015534</name>
</gene>
<keyword evidence="8" id="KW-1185">Reference proteome</keyword>
<feature type="transmembrane region" description="Helical" evidence="5">
    <location>
        <begin position="342"/>
        <end position="361"/>
    </location>
</feature>
<feature type="transmembrane region" description="Helical" evidence="5">
    <location>
        <begin position="448"/>
        <end position="467"/>
    </location>
</feature>
<evidence type="ECO:0000256" key="5">
    <source>
        <dbReference type="SAM" id="Phobius"/>
    </source>
</evidence>
<feature type="transmembrane region" description="Helical" evidence="5">
    <location>
        <begin position="382"/>
        <end position="406"/>
    </location>
</feature>
<name>A0ABR1TLD6_9PEZI</name>
<evidence type="ECO:0000259" key="6">
    <source>
        <dbReference type="PROSITE" id="PS50850"/>
    </source>
</evidence>
<keyword evidence="2 5" id="KW-0812">Transmembrane</keyword>
<dbReference type="PANTHER" id="PTHR23501">
    <property type="entry name" value="MAJOR FACILITATOR SUPERFAMILY"/>
    <property type="match status" value="1"/>
</dbReference>
<reference evidence="7 8" key="1">
    <citation type="submission" date="2023-01" db="EMBL/GenBank/DDBJ databases">
        <title>Analysis of 21 Apiospora genomes using comparative genomics revels a genus with tremendous synthesis potential of carbohydrate active enzymes and secondary metabolites.</title>
        <authorList>
            <person name="Sorensen T."/>
        </authorList>
    </citation>
    <scope>NUCLEOTIDE SEQUENCE [LARGE SCALE GENOMIC DNA]</scope>
    <source>
        <strain evidence="7 8">CBS 83171</strain>
    </source>
</reference>
<dbReference type="Pfam" id="PF07690">
    <property type="entry name" value="MFS_1"/>
    <property type="match status" value="1"/>
</dbReference>
<proteinExistence type="predicted"/>